<comment type="caution">
    <text evidence="3">The sequence shown here is derived from an EMBL/GenBank/DDBJ whole genome shotgun (WGS) entry which is preliminary data.</text>
</comment>
<dbReference type="InterPro" id="IPR052952">
    <property type="entry name" value="MFS-Transporter"/>
</dbReference>
<keyword evidence="1" id="KW-0812">Transmembrane</keyword>
<feature type="domain" description="Major facilitator superfamily (MFS) profile" evidence="2">
    <location>
        <begin position="76"/>
        <end position="260"/>
    </location>
</feature>
<dbReference type="InterPro" id="IPR036259">
    <property type="entry name" value="MFS_trans_sf"/>
</dbReference>
<feature type="transmembrane region" description="Helical" evidence="1">
    <location>
        <begin position="238"/>
        <end position="257"/>
    </location>
</feature>
<dbReference type="Gene3D" id="1.20.1250.20">
    <property type="entry name" value="MFS general substrate transporter like domains"/>
    <property type="match status" value="1"/>
</dbReference>
<organism evidence="3 4">
    <name type="scientific">Halolamina litorea</name>
    <dbReference type="NCBI Taxonomy" id="1515593"/>
    <lineage>
        <taxon>Archaea</taxon>
        <taxon>Methanobacteriati</taxon>
        <taxon>Methanobacteriota</taxon>
        <taxon>Stenosarchaea group</taxon>
        <taxon>Halobacteria</taxon>
        <taxon>Halobacteriales</taxon>
        <taxon>Haloferacaceae</taxon>
    </lineage>
</organism>
<dbReference type="Pfam" id="PF07690">
    <property type="entry name" value="MFS_1"/>
    <property type="match status" value="1"/>
</dbReference>
<keyword evidence="1" id="KW-0472">Membrane</keyword>
<protein>
    <submittedName>
        <fullName evidence="3">MFS transporter</fullName>
    </submittedName>
</protein>
<feature type="transmembrane region" description="Helical" evidence="1">
    <location>
        <begin position="147"/>
        <end position="167"/>
    </location>
</feature>
<keyword evidence="1" id="KW-1133">Transmembrane helix</keyword>
<reference evidence="3 4" key="1">
    <citation type="journal article" date="2019" name="Int. J. Syst. Evol. Microbiol.">
        <title>The Global Catalogue of Microorganisms (GCM) 10K type strain sequencing project: providing services to taxonomists for standard genome sequencing and annotation.</title>
        <authorList>
            <consortium name="The Broad Institute Genomics Platform"/>
            <consortium name="The Broad Institute Genome Sequencing Center for Infectious Disease"/>
            <person name="Wu L."/>
            <person name="Ma J."/>
        </authorList>
    </citation>
    <scope>NUCLEOTIDE SEQUENCE [LARGE SCALE GENOMIC DNA]</scope>
    <source>
        <strain evidence="3 4">CGMCC 1.12859</strain>
    </source>
</reference>
<gene>
    <name evidence="3" type="ORF">ACFSAU_03865</name>
</gene>
<dbReference type="EMBL" id="JBHUCZ010000001">
    <property type="protein sequence ID" value="MFD1566620.1"/>
    <property type="molecule type" value="Genomic_DNA"/>
</dbReference>
<dbReference type="PROSITE" id="PS50850">
    <property type="entry name" value="MFS"/>
    <property type="match status" value="1"/>
</dbReference>
<dbReference type="PANTHER" id="PTHR23527:SF1">
    <property type="entry name" value="BLL3282 PROTEIN"/>
    <property type="match status" value="1"/>
</dbReference>
<dbReference type="PANTHER" id="PTHR23527">
    <property type="entry name" value="BLL3282 PROTEIN"/>
    <property type="match status" value="1"/>
</dbReference>
<evidence type="ECO:0000313" key="4">
    <source>
        <dbReference type="Proteomes" id="UP001597139"/>
    </source>
</evidence>
<name>A0ABD6BP88_9EURY</name>
<evidence type="ECO:0000256" key="1">
    <source>
        <dbReference type="SAM" id="Phobius"/>
    </source>
</evidence>
<accession>A0ABD6BP88</accession>
<dbReference type="AlphaFoldDB" id="A0ABD6BP88"/>
<proteinExistence type="predicted"/>
<feature type="non-terminal residue" evidence="3">
    <location>
        <position position="1"/>
    </location>
</feature>
<dbReference type="InterPro" id="IPR020846">
    <property type="entry name" value="MFS_dom"/>
</dbReference>
<evidence type="ECO:0000313" key="3">
    <source>
        <dbReference type="EMBL" id="MFD1566620.1"/>
    </source>
</evidence>
<dbReference type="InterPro" id="IPR011701">
    <property type="entry name" value="MFS"/>
</dbReference>
<feature type="transmembrane region" description="Helical" evidence="1">
    <location>
        <begin position="79"/>
        <end position="99"/>
    </location>
</feature>
<dbReference type="SUPFAM" id="SSF103473">
    <property type="entry name" value="MFS general substrate transporter"/>
    <property type="match status" value="1"/>
</dbReference>
<evidence type="ECO:0000259" key="2">
    <source>
        <dbReference type="PROSITE" id="PS50850"/>
    </source>
</evidence>
<feature type="transmembrane region" description="Helical" evidence="1">
    <location>
        <begin position="174"/>
        <end position="193"/>
    </location>
</feature>
<feature type="transmembrane region" description="Helical" evidence="1">
    <location>
        <begin position="31"/>
        <end position="52"/>
    </location>
</feature>
<dbReference type="RefSeq" id="WP_379821272.1">
    <property type="nucleotide sequence ID" value="NZ_JBHUCZ010000001.1"/>
</dbReference>
<sequence>AVTGGSAVAAILITRMATTDAAEVLGFVRFDWQAAFLVAAALAVVVAGVTAWRYEGKPGGGDLSTPDVRALLDDPSYRGLLISGLLLGAAVFTTTSYVVPHVTDSVAAAAGVGGAMLATTQLTGSAGRLVGGEVADRIPGTAVRGPAIVLAGQAALAGVGFVGVVFASGEAATWLAFGFLGVFVLGFPGVYYATMTAMVDDDEVGAATAGGQTALNTGGLVAPPLFGSVAETVGYDTGWTALAVLSGVAAVAIWLSIARD</sequence>
<dbReference type="Proteomes" id="UP001597139">
    <property type="component" value="Unassembled WGS sequence"/>
</dbReference>
<keyword evidence="4" id="KW-1185">Reference proteome</keyword>